<evidence type="ECO:0000313" key="2">
    <source>
        <dbReference type="EMBL" id="PMR70790.1"/>
    </source>
</evidence>
<reference evidence="2 3" key="1">
    <citation type="submission" date="2018-01" db="EMBL/GenBank/DDBJ databases">
        <title>Halomonas endophytica sp. nov., isolated from storage liquid in the stems of Populus euphratica.</title>
        <authorList>
            <person name="Chen C."/>
        </authorList>
    </citation>
    <scope>NUCLEOTIDE SEQUENCE [LARGE SCALE GENOMIC DNA]</scope>
    <source>
        <strain evidence="2 3">DSM 26881</strain>
    </source>
</reference>
<keyword evidence="3" id="KW-1185">Reference proteome</keyword>
<keyword evidence="1" id="KW-1133">Transmembrane helix</keyword>
<name>A0A2N7TRH8_9GAMM</name>
<dbReference type="Proteomes" id="UP000235346">
    <property type="component" value="Unassembled WGS sequence"/>
</dbReference>
<keyword evidence="1" id="KW-0812">Transmembrane</keyword>
<dbReference type="OrthoDB" id="9785445at2"/>
<comment type="caution">
    <text evidence="2">The sequence shown here is derived from an EMBL/GenBank/DDBJ whole genome shotgun (WGS) entry which is preliminary data.</text>
</comment>
<evidence type="ECO:0000256" key="1">
    <source>
        <dbReference type="SAM" id="Phobius"/>
    </source>
</evidence>
<dbReference type="EMBL" id="PNRE01000025">
    <property type="protein sequence ID" value="PMR70790.1"/>
    <property type="molecule type" value="Genomic_DNA"/>
</dbReference>
<proteinExistence type="predicted"/>
<evidence type="ECO:0000313" key="3">
    <source>
        <dbReference type="Proteomes" id="UP000235346"/>
    </source>
</evidence>
<dbReference type="RefSeq" id="WP_102626952.1">
    <property type="nucleotide sequence ID" value="NZ_PDOH01000007.1"/>
</dbReference>
<accession>A0A2N7TRH8</accession>
<sequence>MSAPRAVRHPRFKLLALLAVFVLPLLVAWVMVAWRIGIPEQRTAHGELVPDIPALAEWPLAEPHAPLEGGDWVLAFDCAGSCEALADQWWRLHRALGSEAHRVSRLRIGGDSQALPGEVVARWSTPPGWRRPDQLWVLDPRGEAVLGYSAGVEPRDVLDDINKLLRMNPESSVKSARQVAQQ</sequence>
<gene>
    <name evidence="2" type="ORF">C1H66_05805</name>
</gene>
<protein>
    <recommendedName>
        <fullName evidence="4">Thioredoxin domain-containing protein</fullName>
    </recommendedName>
</protein>
<keyword evidence="1" id="KW-0472">Membrane</keyword>
<feature type="transmembrane region" description="Helical" evidence="1">
    <location>
        <begin position="12"/>
        <end position="34"/>
    </location>
</feature>
<evidence type="ECO:0008006" key="4">
    <source>
        <dbReference type="Google" id="ProtNLM"/>
    </source>
</evidence>
<organism evidence="2 3">
    <name type="scientific">Halomonas heilongjiangensis</name>
    <dbReference type="NCBI Taxonomy" id="1387883"/>
    <lineage>
        <taxon>Bacteria</taxon>
        <taxon>Pseudomonadati</taxon>
        <taxon>Pseudomonadota</taxon>
        <taxon>Gammaproteobacteria</taxon>
        <taxon>Oceanospirillales</taxon>
        <taxon>Halomonadaceae</taxon>
        <taxon>Halomonas</taxon>
    </lineage>
</organism>
<dbReference type="AlphaFoldDB" id="A0A2N7TRH8"/>